<keyword evidence="4" id="KW-1185">Reference proteome</keyword>
<feature type="region of interest" description="Disordered" evidence="1">
    <location>
        <begin position="39"/>
        <end position="66"/>
    </location>
</feature>
<dbReference type="InterPro" id="IPR002477">
    <property type="entry name" value="Peptidoglycan-bd-like"/>
</dbReference>
<dbReference type="Gene3D" id="1.10.101.10">
    <property type="entry name" value="PGBD-like superfamily/PGBD"/>
    <property type="match status" value="1"/>
</dbReference>
<dbReference type="RefSeq" id="WP_344181276.1">
    <property type="nucleotide sequence ID" value="NZ_BAAANC010000003.1"/>
</dbReference>
<comment type="caution">
    <text evidence="3">The sequence shown here is derived from an EMBL/GenBank/DDBJ whole genome shotgun (WGS) entry which is preliminary data.</text>
</comment>
<dbReference type="InterPro" id="IPR036365">
    <property type="entry name" value="PGBD-like_sf"/>
</dbReference>
<evidence type="ECO:0000259" key="2">
    <source>
        <dbReference type="Pfam" id="PF01471"/>
    </source>
</evidence>
<organism evidence="3 4">
    <name type="scientific">Kribbella lupini</name>
    <dbReference type="NCBI Taxonomy" id="291602"/>
    <lineage>
        <taxon>Bacteria</taxon>
        <taxon>Bacillati</taxon>
        <taxon>Actinomycetota</taxon>
        <taxon>Actinomycetes</taxon>
        <taxon>Propionibacteriales</taxon>
        <taxon>Kribbellaceae</taxon>
        <taxon>Kribbella</taxon>
    </lineage>
</organism>
<evidence type="ECO:0000313" key="3">
    <source>
        <dbReference type="EMBL" id="GAA1552421.1"/>
    </source>
</evidence>
<evidence type="ECO:0000256" key="1">
    <source>
        <dbReference type="SAM" id="MobiDB-lite"/>
    </source>
</evidence>
<protein>
    <recommendedName>
        <fullName evidence="2">Peptidoglycan binding-like domain-containing protein</fullName>
    </recommendedName>
</protein>
<gene>
    <name evidence="3" type="ORF">GCM10009741_66200</name>
</gene>
<dbReference type="SUPFAM" id="SSF47090">
    <property type="entry name" value="PGBD-like"/>
    <property type="match status" value="1"/>
</dbReference>
<feature type="compositionally biased region" description="Low complexity" evidence="1">
    <location>
        <begin position="44"/>
        <end position="64"/>
    </location>
</feature>
<dbReference type="EMBL" id="BAAANC010000003">
    <property type="protein sequence ID" value="GAA1552421.1"/>
    <property type="molecule type" value="Genomic_DNA"/>
</dbReference>
<sequence>MKLSLALKKPSGKALVAIAALVVSPIVVGVAVAGGHSDTDTPQAAGAPAAATAPEPAPGEVAGRAGDRGVRAAAAAAALEQCRSARLVPVGNGWGVPAPSVWESSSTRCNLMYGDDPQRGNERFGDPDTAIRTLQRNLNYCYGSKLTIDGVYGSNTRAIVKQVQKRHKLAADGIYGPQTRSAMNWRLYHSTKGIWSTGCYSSL</sequence>
<reference evidence="4" key="1">
    <citation type="journal article" date="2019" name="Int. J. Syst. Evol. Microbiol.">
        <title>The Global Catalogue of Microorganisms (GCM) 10K type strain sequencing project: providing services to taxonomists for standard genome sequencing and annotation.</title>
        <authorList>
            <consortium name="The Broad Institute Genomics Platform"/>
            <consortium name="The Broad Institute Genome Sequencing Center for Infectious Disease"/>
            <person name="Wu L."/>
            <person name="Ma J."/>
        </authorList>
    </citation>
    <scope>NUCLEOTIDE SEQUENCE [LARGE SCALE GENOMIC DNA]</scope>
    <source>
        <strain evidence="4">JCM 14303</strain>
    </source>
</reference>
<name>A0ABP4MYI1_9ACTN</name>
<proteinExistence type="predicted"/>
<dbReference type="InterPro" id="IPR036366">
    <property type="entry name" value="PGBDSf"/>
</dbReference>
<dbReference type="Pfam" id="PF01471">
    <property type="entry name" value="PG_binding_1"/>
    <property type="match status" value="1"/>
</dbReference>
<feature type="domain" description="Peptidoglycan binding-like" evidence="2">
    <location>
        <begin position="129"/>
        <end position="183"/>
    </location>
</feature>
<evidence type="ECO:0000313" key="4">
    <source>
        <dbReference type="Proteomes" id="UP001500363"/>
    </source>
</evidence>
<accession>A0ABP4MYI1</accession>
<dbReference type="Proteomes" id="UP001500363">
    <property type="component" value="Unassembled WGS sequence"/>
</dbReference>